<dbReference type="InParanoid" id="A0A6P5L1Z9"/>
<gene>
    <name evidence="2" type="primary">SWSAP1</name>
</gene>
<dbReference type="KEGG" id="pcw:110214316"/>
<dbReference type="SUPFAM" id="SSF52540">
    <property type="entry name" value="P-loop containing nucleoside triphosphate hydrolases"/>
    <property type="match status" value="1"/>
</dbReference>
<dbReference type="Proteomes" id="UP000515140">
    <property type="component" value="Unplaced"/>
</dbReference>
<dbReference type="RefSeq" id="XP_020850814.1">
    <property type="nucleotide sequence ID" value="XM_020995155.1"/>
</dbReference>
<dbReference type="GO" id="GO:0097196">
    <property type="term" value="C:Shu complex"/>
    <property type="evidence" value="ECO:0007669"/>
    <property type="project" value="TreeGrafter"/>
</dbReference>
<evidence type="ECO:0000313" key="1">
    <source>
        <dbReference type="Proteomes" id="UP000515140"/>
    </source>
</evidence>
<organism evidence="1 2">
    <name type="scientific">Phascolarctos cinereus</name>
    <name type="common">Koala</name>
    <dbReference type="NCBI Taxonomy" id="38626"/>
    <lineage>
        <taxon>Eukaryota</taxon>
        <taxon>Metazoa</taxon>
        <taxon>Chordata</taxon>
        <taxon>Craniata</taxon>
        <taxon>Vertebrata</taxon>
        <taxon>Euteleostomi</taxon>
        <taxon>Mammalia</taxon>
        <taxon>Metatheria</taxon>
        <taxon>Diprotodontia</taxon>
        <taxon>Phascolarctidae</taxon>
        <taxon>Phascolarctos</taxon>
    </lineage>
</organism>
<dbReference type="Gene3D" id="3.40.50.300">
    <property type="entry name" value="P-loop containing nucleotide triphosphate hydrolases"/>
    <property type="match status" value="1"/>
</dbReference>
<dbReference type="PANTHER" id="PTHR28653:SF1">
    <property type="entry name" value="ATPASE SWSAP1"/>
    <property type="match status" value="1"/>
</dbReference>
<protein>
    <submittedName>
        <fullName evidence="2">ATPase SWSAP1</fullName>
    </submittedName>
</protein>
<dbReference type="FunCoup" id="A0A6P5L1Z9">
    <property type="interactions" value="56"/>
</dbReference>
<dbReference type="CTD" id="126074"/>
<evidence type="ECO:0000313" key="2">
    <source>
        <dbReference type="RefSeq" id="XP_020850814.1"/>
    </source>
</evidence>
<dbReference type="InterPro" id="IPR027417">
    <property type="entry name" value="P-loop_NTPase"/>
</dbReference>
<dbReference type="AlphaFoldDB" id="A0A6P5L1Z9"/>
<dbReference type="GO" id="GO:0000724">
    <property type="term" value="P:double-strand break repair via homologous recombination"/>
    <property type="evidence" value="ECO:0007669"/>
    <property type="project" value="TreeGrafter"/>
</dbReference>
<keyword evidence="1" id="KW-1185">Reference proteome</keyword>
<reference evidence="2" key="1">
    <citation type="submission" date="2025-08" db="UniProtKB">
        <authorList>
            <consortium name="RefSeq"/>
        </authorList>
    </citation>
    <scope>IDENTIFICATION</scope>
    <source>
        <tissue evidence="2">Spleen</tissue>
    </source>
</reference>
<accession>A0A6P5L1Z9</accession>
<dbReference type="PANTHER" id="PTHR28653">
    <property type="match status" value="1"/>
</dbReference>
<dbReference type="GO" id="GO:0003697">
    <property type="term" value="F:single-stranded DNA binding"/>
    <property type="evidence" value="ECO:0007669"/>
    <property type="project" value="TreeGrafter"/>
</dbReference>
<name>A0A6P5L1Z9_PHACI</name>
<sequence>MEDTAPHYTPSLEKSRGIIAHWGAGLDKRWAPLASSLSELSLSQWNVFKREGLAQSNALIGRVSSAERGLRAGMEALQQLLSPGAGVGREGCATGEGTGLLLLGEPGSGKTALLFAAALVAAGEGRGPVLFVARRALQSLPPGWKAGAARDPLKLQKIHFLYPPSLRELLQLLSSMHERAAQPPSLLLLDGIDEYLAETSGAQACAHLAALLVDTAAHFSGCSGSGCGLLVTMRGPAEAEPEAASLQLTVLQRYLPTCLWLELEPPDLAAAWPQDSEQCFRARLSSGPGFPKQEWSLSFGHDGEMAISQVSCQASQHPSQKAEPSSPS</sequence>
<proteinExistence type="predicted"/>
<dbReference type="GeneID" id="110214316"/>